<dbReference type="PANTHER" id="PTHR43581:SF4">
    <property type="entry name" value="ATP_GTP PHOSPHATASE"/>
    <property type="match status" value="1"/>
</dbReference>
<dbReference type="RefSeq" id="WP_343973326.1">
    <property type="nucleotide sequence ID" value="NZ_BAAAHK010000011.1"/>
</dbReference>
<name>A0ABP4BDQ5_9ACTN</name>
<keyword evidence="2" id="KW-0547">Nucleotide-binding</keyword>
<dbReference type="CDD" id="cd00267">
    <property type="entry name" value="ABC_ATPase"/>
    <property type="match status" value="1"/>
</dbReference>
<comment type="caution">
    <text evidence="2">The sequence shown here is derived from an EMBL/GenBank/DDBJ whole genome shotgun (WGS) entry which is preliminary data.</text>
</comment>
<evidence type="ECO:0000313" key="3">
    <source>
        <dbReference type="Proteomes" id="UP001500542"/>
    </source>
</evidence>
<sequence>MINRVHFKRFKQFKDTAIDLRPGVTLLAGGNNSGKSSLLHGLAVWEFCRTATLMERGEEGLLEVATSRQGLGLGDDEFSPVNVPSLKHLWTNLKTQKSTGDADGYTLRVGCEWEDDGVSKVLTFGLALANDRLFIKTVESNLISGDAVPTIAYLPPFAGITAHEQRMSGAIRRRRIGEGVAGAVLRNLLLDMQQVNTAKRAALRAGKSKISDADLKRLREEDPWELLLKTLREVFSAELIVDDFREEYHSYINVHVVKGEVDGYKLKRHAGYNQRDLMVEGSGFLQWLSVYTLATSTSFDVLLFDEPDAHLHPTLQGQLLSHLDSLAIATGKQVLLATHSSEILKGADPERILQIRSNGSSKYLTENHQKVGLLVGLGADYSPRIDSIRRTKRMLFIEGSSDLTVLRGVCKTLGYTWPENWIEWQTTASHKERRNLWTALREELGDVKAFSLRDRDDDPLGTVGADLRDTGESFSDGFFPRKWRRRYIESYLIWPPTLAKCSGKSEEEVRKVLQEDHGIAVGGTFKVSEAPQALLDVRAKDVLKSFGLNVADVAKELPPDAICDDLRMIVEQLIDLAK</sequence>
<dbReference type="InterPro" id="IPR051396">
    <property type="entry name" value="Bact_Antivir_Def_Nuclease"/>
</dbReference>
<dbReference type="SMART" id="SM00382">
    <property type="entry name" value="AAA"/>
    <property type="match status" value="1"/>
</dbReference>
<keyword evidence="3" id="KW-1185">Reference proteome</keyword>
<evidence type="ECO:0000259" key="1">
    <source>
        <dbReference type="SMART" id="SM00382"/>
    </source>
</evidence>
<dbReference type="Proteomes" id="UP001500542">
    <property type="component" value="Unassembled WGS sequence"/>
</dbReference>
<accession>A0ABP4BDQ5</accession>
<dbReference type="InterPro" id="IPR027417">
    <property type="entry name" value="P-loop_NTPase"/>
</dbReference>
<evidence type="ECO:0000313" key="2">
    <source>
        <dbReference type="EMBL" id="GAA0947806.1"/>
    </source>
</evidence>
<organism evidence="2 3">
    <name type="scientific">Kribbella koreensis</name>
    <dbReference type="NCBI Taxonomy" id="57909"/>
    <lineage>
        <taxon>Bacteria</taxon>
        <taxon>Bacillati</taxon>
        <taxon>Actinomycetota</taxon>
        <taxon>Actinomycetes</taxon>
        <taxon>Propionibacteriales</taxon>
        <taxon>Kribbellaceae</taxon>
        <taxon>Kribbella</taxon>
    </lineage>
</organism>
<gene>
    <name evidence="2" type="ORF">GCM10009554_44820</name>
</gene>
<proteinExistence type="predicted"/>
<reference evidence="3" key="1">
    <citation type="journal article" date="2019" name="Int. J. Syst. Evol. Microbiol.">
        <title>The Global Catalogue of Microorganisms (GCM) 10K type strain sequencing project: providing services to taxonomists for standard genome sequencing and annotation.</title>
        <authorList>
            <consortium name="The Broad Institute Genomics Platform"/>
            <consortium name="The Broad Institute Genome Sequencing Center for Infectious Disease"/>
            <person name="Wu L."/>
            <person name="Ma J."/>
        </authorList>
    </citation>
    <scope>NUCLEOTIDE SEQUENCE [LARGE SCALE GENOMIC DNA]</scope>
    <source>
        <strain evidence="3">JCM 10977</strain>
    </source>
</reference>
<dbReference type="InterPro" id="IPR003959">
    <property type="entry name" value="ATPase_AAA_core"/>
</dbReference>
<keyword evidence="2" id="KW-0067">ATP-binding</keyword>
<protein>
    <submittedName>
        <fullName evidence="2">ATP-binding protein</fullName>
    </submittedName>
</protein>
<dbReference type="Pfam" id="PF13304">
    <property type="entry name" value="AAA_21"/>
    <property type="match status" value="1"/>
</dbReference>
<dbReference type="SUPFAM" id="SSF52540">
    <property type="entry name" value="P-loop containing nucleoside triphosphate hydrolases"/>
    <property type="match status" value="1"/>
</dbReference>
<dbReference type="InterPro" id="IPR003593">
    <property type="entry name" value="AAA+_ATPase"/>
</dbReference>
<feature type="domain" description="AAA+ ATPase" evidence="1">
    <location>
        <begin position="21"/>
        <end position="359"/>
    </location>
</feature>
<dbReference type="EMBL" id="BAAAHK010000011">
    <property type="protein sequence ID" value="GAA0947806.1"/>
    <property type="molecule type" value="Genomic_DNA"/>
</dbReference>
<dbReference type="InterPro" id="IPR038729">
    <property type="entry name" value="Rad50/SbcC_AAA"/>
</dbReference>
<dbReference type="GO" id="GO:0005524">
    <property type="term" value="F:ATP binding"/>
    <property type="evidence" value="ECO:0007669"/>
    <property type="project" value="UniProtKB-KW"/>
</dbReference>
<dbReference type="Gene3D" id="3.40.50.300">
    <property type="entry name" value="P-loop containing nucleotide triphosphate hydrolases"/>
    <property type="match status" value="2"/>
</dbReference>
<dbReference type="Pfam" id="PF13476">
    <property type="entry name" value="AAA_23"/>
    <property type="match status" value="1"/>
</dbReference>
<dbReference type="PANTHER" id="PTHR43581">
    <property type="entry name" value="ATP/GTP PHOSPHATASE"/>
    <property type="match status" value="1"/>
</dbReference>